<name>A0A0N4TNE0_BRUPA</name>
<protein>
    <submittedName>
        <fullName evidence="2 4">Uncharacterized protein</fullName>
    </submittedName>
</protein>
<keyword evidence="1" id="KW-0812">Transmembrane</keyword>
<evidence type="ECO:0000313" key="3">
    <source>
        <dbReference type="Proteomes" id="UP000278627"/>
    </source>
</evidence>
<dbReference type="AlphaFoldDB" id="A0A0N4TNE0"/>
<proteinExistence type="predicted"/>
<evidence type="ECO:0000313" key="2">
    <source>
        <dbReference type="EMBL" id="VDN91150.1"/>
    </source>
</evidence>
<dbReference type="Proteomes" id="UP000278627">
    <property type="component" value="Unassembled WGS sequence"/>
</dbReference>
<feature type="transmembrane region" description="Helical" evidence="1">
    <location>
        <begin position="63"/>
        <end position="87"/>
    </location>
</feature>
<gene>
    <name evidence="2" type="ORF">BPAG_LOCUS9964</name>
</gene>
<dbReference type="WBParaSite" id="BPAG_0001000201-mRNA-1">
    <property type="protein sequence ID" value="BPAG_0001000201-mRNA-1"/>
    <property type="gene ID" value="BPAG_0001000201"/>
</dbReference>
<dbReference type="EMBL" id="UZAD01013170">
    <property type="protein sequence ID" value="VDN91150.1"/>
    <property type="molecule type" value="Genomic_DNA"/>
</dbReference>
<evidence type="ECO:0000256" key="1">
    <source>
        <dbReference type="SAM" id="Phobius"/>
    </source>
</evidence>
<keyword evidence="1" id="KW-1133">Transmembrane helix</keyword>
<keyword evidence="3" id="KW-1185">Reference proteome</keyword>
<organism evidence="4">
    <name type="scientific">Brugia pahangi</name>
    <name type="common">Filarial nematode worm</name>
    <dbReference type="NCBI Taxonomy" id="6280"/>
    <lineage>
        <taxon>Eukaryota</taxon>
        <taxon>Metazoa</taxon>
        <taxon>Ecdysozoa</taxon>
        <taxon>Nematoda</taxon>
        <taxon>Chromadorea</taxon>
        <taxon>Rhabditida</taxon>
        <taxon>Spirurina</taxon>
        <taxon>Spiruromorpha</taxon>
        <taxon>Filarioidea</taxon>
        <taxon>Onchocercidae</taxon>
        <taxon>Brugia</taxon>
    </lineage>
</organism>
<reference evidence="2 3" key="2">
    <citation type="submission" date="2018-11" db="EMBL/GenBank/DDBJ databases">
        <authorList>
            <consortium name="Pathogen Informatics"/>
        </authorList>
    </citation>
    <scope>NUCLEOTIDE SEQUENCE [LARGE SCALE GENOMIC DNA]</scope>
</reference>
<keyword evidence="1" id="KW-0472">Membrane</keyword>
<reference evidence="4" key="1">
    <citation type="submission" date="2017-02" db="UniProtKB">
        <authorList>
            <consortium name="WormBaseParasite"/>
        </authorList>
    </citation>
    <scope>IDENTIFICATION</scope>
</reference>
<evidence type="ECO:0000313" key="4">
    <source>
        <dbReference type="WBParaSite" id="BPAG_0001000201-mRNA-1"/>
    </source>
</evidence>
<sequence>MFIEWYRYKSTTTTITTTALQLTALPYYYRLPVLSCRPQGIRFINHDSNRTAATTNPMHYPFLLVPSGVVFVCSLISISTCVIVIAIRRYRPS</sequence>
<accession>A0A0N4TNE0</accession>